<dbReference type="PROSITE" id="PS51118">
    <property type="entry name" value="HTH_HXLR"/>
    <property type="match status" value="1"/>
</dbReference>
<proteinExistence type="predicted"/>
<keyword evidence="1" id="KW-0805">Transcription regulation</keyword>
<sequence length="168" mass="18594">MPLGTDYATQHCAISRTLEVVGERWTLLIVRDLFYGIRRYSDMKKHIGLPPATLTSRLNGLVEEGLVERVPAASGRDEYALTEKGASLWPIVSSLAQWGSENYVDADCRMSYTHRGCGPIGRTGACENCGMFPAASRIDVQRGDGVTEDVFAQALRREPHPLMEPLRV</sequence>
<dbReference type="InterPro" id="IPR036388">
    <property type="entry name" value="WH-like_DNA-bd_sf"/>
</dbReference>
<evidence type="ECO:0000313" key="5">
    <source>
        <dbReference type="EMBL" id="RKR76508.1"/>
    </source>
</evidence>
<gene>
    <name evidence="5" type="ORF">C8E83_3685</name>
</gene>
<dbReference type="InterPro" id="IPR036390">
    <property type="entry name" value="WH_DNA-bd_sf"/>
</dbReference>
<evidence type="ECO:0000256" key="1">
    <source>
        <dbReference type="ARBA" id="ARBA00023015"/>
    </source>
</evidence>
<dbReference type="PANTHER" id="PTHR33204:SF18">
    <property type="entry name" value="TRANSCRIPTIONAL REGULATORY PROTEIN"/>
    <property type="match status" value="1"/>
</dbReference>
<evidence type="ECO:0000313" key="6">
    <source>
        <dbReference type="Proteomes" id="UP000280008"/>
    </source>
</evidence>
<dbReference type="GO" id="GO:0003677">
    <property type="term" value="F:DNA binding"/>
    <property type="evidence" value="ECO:0007669"/>
    <property type="project" value="UniProtKB-KW"/>
</dbReference>
<name>A0A495IM57_9MICO</name>
<dbReference type="Proteomes" id="UP000280008">
    <property type="component" value="Unassembled WGS sequence"/>
</dbReference>
<evidence type="ECO:0000256" key="2">
    <source>
        <dbReference type="ARBA" id="ARBA00023125"/>
    </source>
</evidence>
<keyword evidence="3" id="KW-0804">Transcription</keyword>
<comment type="caution">
    <text evidence="5">The sequence shown here is derived from an EMBL/GenBank/DDBJ whole genome shotgun (WGS) entry which is preliminary data.</text>
</comment>
<dbReference type="Gene3D" id="1.10.10.10">
    <property type="entry name" value="Winged helix-like DNA-binding domain superfamily/Winged helix DNA-binding domain"/>
    <property type="match status" value="1"/>
</dbReference>
<dbReference type="EMBL" id="RBKS01000001">
    <property type="protein sequence ID" value="RKR76508.1"/>
    <property type="molecule type" value="Genomic_DNA"/>
</dbReference>
<evidence type="ECO:0000256" key="3">
    <source>
        <dbReference type="ARBA" id="ARBA00023163"/>
    </source>
</evidence>
<organism evidence="5 6">
    <name type="scientific">Frondihabitans australicus</name>
    <dbReference type="NCBI Taxonomy" id="386892"/>
    <lineage>
        <taxon>Bacteria</taxon>
        <taxon>Bacillati</taxon>
        <taxon>Actinomycetota</taxon>
        <taxon>Actinomycetes</taxon>
        <taxon>Micrococcales</taxon>
        <taxon>Microbacteriaceae</taxon>
        <taxon>Frondihabitans</taxon>
    </lineage>
</organism>
<dbReference type="AlphaFoldDB" id="A0A495IM57"/>
<reference evidence="5 6" key="1">
    <citation type="submission" date="2018-10" db="EMBL/GenBank/DDBJ databases">
        <title>Sequencing the genomes of 1000 actinobacteria strains.</title>
        <authorList>
            <person name="Klenk H.-P."/>
        </authorList>
    </citation>
    <scope>NUCLEOTIDE SEQUENCE [LARGE SCALE GENOMIC DNA]</scope>
    <source>
        <strain evidence="5 6">DSM 17894</strain>
    </source>
</reference>
<dbReference type="PANTHER" id="PTHR33204">
    <property type="entry name" value="TRANSCRIPTIONAL REGULATOR, MARR FAMILY"/>
    <property type="match status" value="1"/>
</dbReference>
<accession>A0A495IM57</accession>
<dbReference type="OrthoDB" id="9792527at2"/>
<dbReference type="Pfam" id="PF01638">
    <property type="entry name" value="HxlR"/>
    <property type="match status" value="1"/>
</dbReference>
<keyword evidence="6" id="KW-1185">Reference proteome</keyword>
<dbReference type="RefSeq" id="WP_121371473.1">
    <property type="nucleotide sequence ID" value="NZ_RBKS01000001.1"/>
</dbReference>
<feature type="domain" description="HTH hxlR-type" evidence="4">
    <location>
        <begin position="12"/>
        <end position="107"/>
    </location>
</feature>
<protein>
    <submittedName>
        <fullName evidence="5">HxlR family transcriptional regulator</fullName>
    </submittedName>
</protein>
<dbReference type="InterPro" id="IPR002577">
    <property type="entry name" value="HTH_HxlR"/>
</dbReference>
<evidence type="ECO:0000259" key="4">
    <source>
        <dbReference type="PROSITE" id="PS51118"/>
    </source>
</evidence>
<keyword evidence="2" id="KW-0238">DNA-binding</keyword>
<dbReference type="SUPFAM" id="SSF46785">
    <property type="entry name" value="Winged helix' DNA-binding domain"/>
    <property type="match status" value="1"/>
</dbReference>